<dbReference type="InterPro" id="IPR000182">
    <property type="entry name" value="GNAT_dom"/>
</dbReference>
<evidence type="ECO:0000313" key="2">
    <source>
        <dbReference type="EMBL" id="MBM2357091.1"/>
    </source>
</evidence>
<evidence type="ECO:0000313" key="3">
    <source>
        <dbReference type="Proteomes" id="UP000809337"/>
    </source>
</evidence>
<dbReference type="Proteomes" id="UP000809337">
    <property type="component" value="Unassembled WGS sequence"/>
</dbReference>
<dbReference type="RefSeq" id="WP_231035869.1">
    <property type="nucleotide sequence ID" value="NZ_JAJNGX010000026.1"/>
</dbReference>
<dbReference type="InterPro" id="IPR016181">
    <property type="entry name" value="Acyl_CoA_acyltransferase"/>
</dbReference>
<dbReference type="AlphaFoldDB" id="A0A9Q2NUA1"/>
<feature type="domain" description="N-acetyltransferase" evidence="1">
    <location>
        <begin position="1"/>
        <end position="151"/>
    </location>
</feature>
<accession>A0A9Q2NUA1</accession>
<reference evidence="2" key="1">
    <citation type="submission" date="2021-01" db="EMBL/GenBank/DDBJ databases">
        <title>Diatom-associated Roseobacters Show Island Model of Population Structure.</title>
        <authorList>
            <person name="Qu L."/>
            <person name="Feng X."/>
            <person name="Chen Y."/>
            <person name="Li L."/>
            <person name="Wang X."/>
            <person name="Hu Z."/>
            <person name="Wang H."/>
            <person name="Luo H."/>
        </authorList>
    </citation>
    <scope>NUCLEOTIDE SEQUENCE</scope>
    <source>
        <strain evidence="2">SM26-45</strain>
    </source>
</reference>
<evidence type="ECO:0000259" key="1">
    <source>
        <dbReference type="PROSITE" id="PS51186"/>
    </source>
</evidence>
<dbReference type="PROSITE" id="PS51186">
    <property type="entry name" value="GNAT"/>
    <property type="match status" value="1"/>
</dbReference>
<proteinExistence type="predicted"/>
<protein>
    <submittedName>
        <fullName evidence="2">GNAT family N-acetyltransferase</fullName>
    </submittedName>
</protein>
<dbReference type="GO" id="GO:0016747">
    <property type="term" value="F:acyltransferase activity, transferring groups other than amino-acyl groups"/>
    <property type="evidence" value="ECO:0007669"/>
    <property type="project" value="InterPro"/>
</dbReference>
<dbReference type="Gene3D" id="3.40.630.30">
    <property type="match status" value="1"/>
</dbReference>
<dbReference type="SUPFAM" id="SSF55729">
    <property type="entry name" value="Acyl-CoA N-acyltransferases (Nat)"/>
    <property type="match status" value="1"/>
</dbReference>
<sequence length="151" mass="16846">MTPRRAEPRDVPAMAGIVNAWIDATPWMERDLPPQDIEALIGTGLPQREMWVIGDPAQAYISIEAEIAHIWGFYCAQPGQGMGKRLLDRAKEDRDFLSLNTHVPNVAAQRFYGREGFVPAGEVPQGPVSSVADTPQRVPTGIPELRMEWQR</sequence>
<comment type="caution">
    <text evidence="2">The sequence shown here is derived from an EMBL/GenBank/DDBJ whole genome shotgun (WGS) entry which is preliminary data.</text>
</comment>
<name>A0A9Q2NUA1_9RHOB</name>
<gene>
    <name evidence="2" type="ORF">JQX14_21305</name>
</gene>
<organism evidence="2 3">
    <name type="scientific">Pseudosulfitobacter pseudonitzschiae</name>
    <dbReference type="NCBI Taxonomy" id="1402135"/>
    <lineage>
        <taxon>Bacteria</taxon>
        <taxon>Pseudomonadati</taxon>
        <taxon>Pseudomonadota</taxon>
        <taxon>Alphaproteobacteria</taxon>
        <taxon>Rhodobacterales</taxon>
        <taxon>Roseobacteraceae</taxon>
        <taxon>Pseudosulfitobacter</taxon>
    </lineage>
</organism>
<dbReference type="EMBL" id="JAFBWN010000027">
    <property type="protein sequence ID" value="MBM2357091.1"/>
    <property type="molecule type" value="Genomic_DNA"/>
</dbReference>